<keyword evidence="1" id="KW-0732">Signal</keyword>
<dbReference type="CDD" id="cd13440">
    <property type="entry name" value="CamS_repeat_2"/>
    <property type="match status" value="1"/>
</dbReference>
<dbReference type="RefSeq" id="WP_153738276.1">
    <property type="nucleotide sequence ID" value="NZ_WJNG01000017.1"/>
</dbReference>
<feature type="signal peptide" evidence="1">
    <location>
        <begin position="1"/>
        <end position="20"/>
    </location>
</feature>
<accession>A0A6A8DH66</accession>
<feature type="chain" id="PRO_5039091920" evidence="1">
    <location>
        <begin position="21"/>
        <end position="390"/>
    </location>
</feature>
<evidence type="ECO:0000256" key="1">
    <source>
        <dbReference type="SAM" id="SignalP"/>
    </source>
</evidence>
<dbReference type="Proteomes" id="UP000799092">
    <property type="component" value="Unassembled WGS sequence"/>
</dbReference>
<reference evidence="2" key="1">
    <citation type="submission" date="2019-11" db="EMBL/GenBank/DDBJ databases">
        <authorList>
            <person name="Li J."/>
        </authorList>
    </citation>
    <scope>NUCLEOTIDE SEQUENCE</scope>
    <source>
        <strain evidence="2">B6B</strain>
    </source>
</reference>
<dbReference type="CDD" id="cd13441">
    <property type="entry name" value="CamS_repeat_1"/>
    <property type="match status" value="1"/>
</dbReference>
<name>A0A6A8DH66_9BACI</name>
<dbReference type="OrthoDB" id="9795361at2"/>
<sequence length="390" mass="44827">MVRLKVFLMIMILLILASCAPSFNKQDEVIEENQDESRQETAIIPSYNISDENYRVLLPYKISKARGVIVNQVANRLDIDEFEEGLMRHSKDAFEPDNYFFQEGQYITQDMVYGWLERYEEGEDELGLNPELNIELDENDPDYTEELIDQEEENPKYLSHILEQNYLTKTDENVVQLGGISIGIALKSTYRFQTEIGGPYYYEDISEDEMLEEANGIAQEVLERIRQIAELETVPVMIALYREESYDSIVPGSFISKTVVSEGSSINEWESIDEEYVLFPTTTAKENYPDTSANLADFEQDVADYFPNYTSVIGKGFYADEQLQKLTIEIPVSFNGKAEIVGFTQYVYGLVMDGFQSHYALEINITSNDRQEGLISRKIGEDEPTVHIYH</sequence>
<evidence type="ECO:0000313" key="3">
    <source>
        <dbReference type="Proteomes" id="UP000799092"/>
    </source>
</evidence>
<dbReference type="EMBL" id="WJNG01000017">
    <property type="protein sequence ID" value="MRH44570.1"/>
    <property type="molecule type" value="Genomic_DNA"/>
</dbReference>
<organism evidence="2 3">
    <name type="scientific">Aquibacillus halophilus</name>
    <dbReference type="NCBI Taxonomy" id="930132"/>
    <lineage>
        <taxon>Bacteria</taxon>
        <taxon>Bacillati</taxon>
        <taxon>Bacillota</taxon>
        <taxon>Bacilli</taxon>
        <taxon>Bacillales</taxon>
        <taxon>Bacillaceae</taxon>
        <taxon>Aquibacillus</taxon>
    </lineage>
</organism>
<protein>
    <submittedName>
        <fullName evidence="2">CamS family sex pheromone protein</fullName>
    </submittedName>
</protein>
<dbReference type="PIRSF" id="PIRSF012509">
    <property type="entry name" value="CamS"/>
    <property type="match status" value="1"/>
</dbReference>
<dbReference type="Gene3D" id="3.10.570.10">
    <property type="entry name" value="sex pheromone staph- cam373 precursor domain"/>
    <property type="match status" value="1"/>
</dbReference>
<dbReference type="InterPro" id="IPR011426">
    <property type="entry name" value="CamS"/>
</dbReference>
<proteinExistence type="predicted"/>
<dbReference type="Pfam" id="PF07537">
    <property type="entry name" value="CamS"/>
    <property type="match status" value="1"/>
</dbReference>
<gene>
    <name evidence="2" type="ORF">GH741_18145</name>
</gene>
<comment type="caution">
    <text evidence="2">The sequence shown here is derived from an EMBL/GenBank/DDBJ whole genome shotgun (WGS) entry which is preliminary data.</text>
</comment>
<keyword evidence="3" id="KW-1185">Reference proteome</keyword>
<dbReference type="AlphaFoldDB" id="A0A6A8DH66"/>
<evidence type="ECO:0000313" key="2">
    <source>
        <dbReference type="EMBL" id="MRH44570.1"/>
    </source>
</evidence>
<dbReference type="PROSITE" id="PS51257">
    <property type="entry name" value="PROKAR_LIPOPROTEIN"/>
    <property type="match status" value="1"/>
</dbReference>